<evidence type="ECO:0000313" key="1">
    <source>
        <dbReference type="EMBL" id="OGG94213.1"/>
    </source>
</evidence>
<dbReference type="Proteomes" id="UP000176867">
    <property type="component" value="Unassembled WGS sequence"/>
</dbReference>
<comment type="caution">
    <text evidence="1">The sequence shown here is derived from an EMBL/GenBank/DDBJ whole genome shotgun (WGS) entry which is preliminary data.</text>
</comment>
<dbReference type="InterPro" id="IPR025354">
    <property type="entry name" value="DUF4258"/>
</dbReference>
<dbReference type="Pfam" id="PF14076">
    <property type="entry name" value="DUF4258"/>
    <property type="match status" value="1"/>
</dbReference>
<gene>
    <name evidence="1" type="ORF">A2609_02810</name>
</gene>
<accession>A0A1F6G7Y0</accession>
<dbReference type="STRING" id="1798533.A2609_02810"/>
<evidence type="ECO:0008006" key="3">
    <source>
        <dbReference type="Google" id="ProtNLM"/>
    </source>
</evidence>
<evidence type="ECO:0000313" key="2">
    <source>
        <dbReference type="Proteomes" id="UP000176867"/>
    </source>
</evidence>
<sequence length="77" mass="9155">MEIHFSDHSLFKIGQRKIPLSLVRQTVLSPDIRRQGHSPPYEEWYRRFGVRYLNVVVVQESRCIVVITAHWIKKLPV</sequence>
<organism evidence="1 2">
    <name type="scientific">Candidatus Kaiserbacteria bacterium RIFOXYD1_FULL_47_14</name>
    <dbReference type="NCBI Taxonomy" id="1798533"/>
    <lineage>
        <taxon>Bacteria</taxon>
        <taxon>Candidatus Kaiseribacteriota</taxon>
    </lineage>
</organism>
<reference evidence="1 2" key="1">
    <citation type="journal article" date="2016" name="Nat. Commun.">
        <title>Thousands of microbial genomes shed light on interconnected biogeochemical processes in an aquifer system.</title>
        <authorList>
            <person name="Anantharaman K."/>
            <person name="Brown C.T."/>
            <person name="Hug L.A."/>
            <person name="Sharon I."/>
            <person name="Castelle C.J."/>
            <person name="Probst A.J."/>
            <person name="Thomas B.C."/>
            <person name="Singh A."/>
            <person name="Wilkins M.J."/>
            <person name="Karaoz U."/>
            <person name="Brodie E.L."/>
            <person name="Williams K.H."/>
            <person name="Hubbard S.S."/>
            <person name="Banfield J.F."/>
        </authorList>
    </citation>
    <scope>NUCLEOTIDE SEQUENCE [LARGE SCALE GENOMIC DNA]</scope>
</reference>
<dbReference type="AlphaFoldDB" id="A0A1F6G7Y0"/>
<proteinExistence type="predicted"/>
<protein>
    <recommendedName>
        <fullName evidence="3">DUF4258 domain-containing protein</fullName>
    </recommendedName>
</protein>
<name>A0A1F6G7Y0_9BACT</name>
<dbReference type="EMBL" id="MFMU01000001">
    <property type="protein sequence ID" value="OGG94213.1"/>
    <property type="molecule type" value="Genomic_DNA"/>
</dbReference>